<evidence type="ECO:0000313" key="2">
    <source>
        <dbReference type="Proteomes" id="UP001164459"/>
    </source>
</evidence>
<evidence type="ECO:0008006" key="3">
    <source>
        <dbReference type="Google" id="ProtNLM"/>
    </source>
</evidence>
<sequence length="369" mass="39058">MNAGARVRLAAASLMLGGCHAGPDMPPTVASSKYIEYHTDADASVLCMDDMLEREDRFIERTAELLGVVPPTKPVHYVWDPVQDGSEAWACSSGTDCYKLHDDDLSMVVSRRASYHHELVHAVEAQALGQGHRLLVEGTAEYLGSLQSSAVLPADFPAAFAAAFSVSDDGDYRVALHFVGSIFARHGAAKYRALRERVPADADLTRFAAEFEAEFGQPLADALAEMSGEVVYGQDLFRGCGEGETRVLEWTDEGVVDAAIEGECGDPFFYGTGFVRGEQGFVGLYAVEVAEAGTYALTVGGVADGPAPLRGLLVGCSFDMLGSGVASLGGRTGEGVLQAGRYVLSIGFPQGPQARGSASVRLERVGPLP</sequence>
<proteinExistence type="predicted"/>
<accession>A0ABY7HAQ9</accession>
<reference evidence="1" key="1">
    <citation type="submission" date="2022-11" db="EMBL/GenBank/DDBJ databases">
        <title>Minimal conservation of predation-associated metabolite biosynthetic gene clusters underscores biosynthetic potential of Myxococcota including descriptions for ten novel species: Archangium lansinium sp. nov., Myxococcus landrumus sp. nov., Nannocystis bai.</title>
        <authorList>
            <person name="Ahearne A."/>
            <person name="Stevens C."/>
            <person name="Dowd S."/>
        </authorList>
    </citation>
    <scope>NUCLEOTIDE SEQUENCE</scope>
    <source>
        <strain evidence="1">Fl3</strain>
    </source>
</reference>
<dbReference type="Proteomes" id="UP001164459">
    <property type="component" value="Chromosome"/>
</dbReference>
<dbReference type="EMBL" id="CP114040">
    <property type="protein sequence ID" value="WAS96197.1"/>
    <property type="molecule type" value="Genomic_DNA"/>
</dbReference>
<dbReference type="RefSeq" id="WP_269038538.1">
    <property type="nucleotide sequence ID" value="NZ_CP114040.1"/>
</dbReference>
<dbReference type="PROSITE" id="PS51257">
    <property type="entry name" value="PROKAR_LIPOPROTEIN"/>
    <property type="match status" value="1"/>
</dbReference>
<organism evidence="1 2">
    <name type="scientific">Nannocystis punicea</name>
    <dbReference type="NCBI Taxonomy" id="2995304"/>
    <lineage>
        <taxon>Bacteria</taxon>
        <taxon>Pseudomonadati</taxon>
        <taxon>Myxococcota</taxon>
        <taxon>Polyangia</taxon>
        <taxon>Nannocystales</taxon>
        <taxon>Nannocystaceae</taxon>
        <taxon>Nannocystis</taxon>
    </lineage>
</organism>
<gene>
    <name evidence="1" type="ORF">O0S08_08540</name>
</gene>
<protein>
    <recommendedName>
        <fullName evidence="3">Lipoprotein</fullName>
    </recommendedName>
</protein>
<keyword evidence="2" id="KW-1185">Reference proteome</keyword>
<evidence type="ECO:0000313" key="1">
    <source>
        <dbReference type="EMBL" id="WAS96197.1"/>
    </source>
</evidence>
<name>A0ABY7HAQ9_9BACT</name>